<reference evidence="4" key="2">
    <citation type="submission" date="2025-08" db="UniProtKB">
        <authorList>
            <consortium name="RefSeq"/>
        </authorList>
    </citation>
    <scope>IDENTIFICATION</scope>
    <source>
        <tissue evidence="4">Young leaves</tissue>
    </source>
</reference>
<evidence type="ECO:0000313" key="3">
    <source>
        <dbReference type="Proteomes" id="UP000228380"/>
    </source>
</evidence>
<sequence length="173" mass="18778">MDLLGATLEALAFRYSAAVAGWLWAWFAVLAAALGLWRIRAALPPSPKPPGPLDPTGAEAVSAPPSAPVLIEPSPSCNADGIATPKARFMAYFHADDGSDEKERGDGISDDDGEETEKEEDAPWGWARRIVRNDGDLGLYRYENRTAFNGSVVRPWDGNVRLTVTAGRVRRRT</sequence>
<feature type="region of interest" description="Disordered" evidence="1">
    <location>
        <begin position="95"/>
        <end position="122"/>
    </location>
</feature>
<dbReference type="Proteomes" id="UP000228380">
    <property type="component" value="Chromosome 15"/>
</dbReference>
<evidence type="ECO:0000313" key="4">
    <source>
        <dbReference type="RefSeq" id="XP_008800514.1"/>
    </source>
</evidence>
<keyword evidence="3" id="KW-1185">Reference proteome</keyword>
<proteinExistence type="predicted"/>
<evidence type="ECO:0000256" key="1">
    <source>
        <dbReference type="SAM" id="MobiDB-lite"/>
    </source>
</evidence>
<feature type="compositionally biased region" description="Acidic residues" evidence="1">
    <location>
        <begin position="108"/>
        <end position="122"/>
    </location>
</feature>
<reference evidence="3" key="1">
    <citation type="journal article" date="2019" name="Nat. Commun.">
        <title>Genome-wide association mapping of date palm fruit traits.</title>
        <authorList>
            <person name="Hazzouri K.M."/>
            <person name="Gros-Balthazard M."/>
            <person name="Flowers J.M."/>
            <person name="Copetti D."/>
            <person name="Lemansour A."/>
            <person name="Lebrun M."/>
            <person name="Masmoudi K."/>
            <person name="Ferrand S."/>
            <person name="Dhar M.I."/>
            <person name="Fresquez Z.A."/>
            <person name="Rosas U."/>
            <person name="Zhang J."/>
            <person name="Talag J."/>
            <person name="Lee S."/>
            <person name="Kudrna D."/>
            <person name="Powell R.F."/>
            <person name="Leitch I.J."/>
            <person name="Krueger R.R."/>
            <person name="Wing R.A."/>
            <person name="Amiri K.M.A."/>
            <person name="Purugganan M.D."/>
        </authorList>
    </citation>
    <scope>NUCLEOTIDE SEQUENCE [LARGE SCALE GENOMIC DNA]</scope>
    <source>
        <strain evidence="3">cv. Khalas</strain>
    </source>
</reference>
<accession>A0A8B7CJJ1</accession>
<dbReference type="GeneID" id="103714858"/>
<dbReference type="PANTHER" id="PTHR36369">
    <property type="entry name" value="TRANSMEMBRANE PROTEIN"/>
    <property type="match status" value="1"/>
</dbReference>
<keyword evidence="2" id="KW-0812">Transmembrane</keyword>
<dbReference type="PANTHER" id="PTHR36369:SF1">
    <property type="entry name" value="TRANSMEMBRANE PROTEIN"/>
    <property type="match status" value="1"/>
</dbReference>
<feature type="compositionally biased region" description="Basic and acidic residues" evidence="1">
    <location>
        <begin position="95"/>
        <end position="107"/>
    </location>
</feature>
<feature type="region of interest" description="Disordered" evidence="1">
    <location>
        <begin position="48"/>
        <end position="78"/>
    </location>
</feature>
<dbReference type="AlphaFoldDB" id="A0A8B7CJJ1"/>
<keyword evidence="2" id="KW-1133">Transmembrane helix</keyword>
<dbReference type="RefSeq" id="XP_008800514.1">
    <property type="nucleotide sequence ID" value="XM_008802292.3"/>
</dbReference>
<organism evidence="3 4">
    <name type="scientific">Phoenix dactylifera</name>
    <name type="common">Date palm</name>
    <dbReference type="NCBI Taxonomy" id="42345"/>
    <lineage>
        <taxon>Eukaryota</taxon>
        <taxon>Viridiplantae</taxon>
        <taxon>Streptophyta</taxon>
        <taxon>Embryophyta</taxon>
        <taxon>Tracheophyta</taxon>
        <taxon>Spermatophyta</taxon>
        <taxon>Magnoliopsida</taxon>
        <taxon>Liliopsida</taxon>
        <taxon>Arecaceae</taxon>
        <taxon>Coryphoideae</taxon>
        <taxon>Phoeniceae</taxon>
        <taxon>Phoenix</taxon>
    </lineage>
</organism>
<feature type="transmembrane region" description="Helical" evidence="2">
    <location>
        <begin position="12"/>
        <end position="37"/>
    </location>
</feature>
<evidence type="ECO:0000256" key="2">
    <source>
        <dbReference type="SAM" id="Phobius"/>
    </source>
</evidence>
<name>A0A8B7CJJ1_PHODC</name>
<keyword evidence="2" id="KW-0472">Membrane</keyword>
<protein>
    <submittedName>
        <fullName evidence="4">Uncharacterized protein LOC103714858</fullName>
    </submittedName>
</protein>
<dbReference type="OrthoDB" id="1921606at2759"/>
<gene>
    <name evidence="4" type="primary">LOC103714858</name>
</gene>
<dbReference type="KEGG" id="pda:103714858"/>